<dbReference type="Pfam" id="PF03067">
    <property type="entry name" value="LPMO_10"/>
    <property type="match status" value="1"/>
</dbReference>
<proteinExistence type="inferred from homology"/>
<dbReference type="Gene3D" id="2.70.50.70">
    <property type="match status" value="1"/>
</dbReference>
<evidence type="ECO:0000256" key="2">
    <source>
        <dbReference type="ARBA" id="ARBA00022723"/>
    </source>
</evidence>
<keyword evidence="8" id="KW-0732">Signal</keyword>
<dbReference type="GO" id="GO:0046872">
    <property type="term" value="F:metal ion binding"/>
    <property type="evidence" value="ECO:0007669"/>
    <property type="project" value="UniProtKB-KW"/>
</dbReference>
<dbReference type="VEuPathDB" id="FungiDB:M_BR32_EuGene_00121271"/>
<keyword evidence="2" id="KW-0479">Metal-binding</keyword>
<evidence type="ECO:0000256" key="1">
    <source>
        <dbReference type="ARBA" id="ARBA00001973"/>
    </source>
</evidence>
<evidence type="ECO:0000313" key="10">
    <source>
        <dbReference type="Proteomes" id="UP000294847"/>
    </source>
</evidence>
<feature type="compositionally biased region" description="Low complexity" evidence="7">
    <location>
        <begin position="205"/>
        <end position="216"/>
    </location>
</feature>
<name>A0A4P7N6F7_PYROR</name>
<feature type="signal peptide" evidence="8">
    <location>
        <begin position="1"/>
        <end position="17"/>
    </location>
</feature>
<evidence type="ECO:0000256" key="3">
    <source>
        <dbReference type="ARBA" id="ARBA00023008"/>
    </source>
</evidence>
<dbReference type="AlphaFoldDB" id="A0A4P7N6F7"/>
<dbReference type="SMR" id="A0A4P7N6F7"/>
<evidence type="ECO:0000256" key="4">
    <source>
        <dbReference type="ARBA" id="ARBA00023157"/>
    </source>
</evidence>
<dbReference type="PANTHER" id="PTHR36575:SF2">
    <property type="entry name" value="CHITIN-BINDING TYPE-4 DOMAIN-CONTAINING PROTEIN-RELATED"/>
    <property type="match status" value="1"/>
</dbReference>
<dbReference type="InterPro" id="IPR004302">
    <property type="entry name" value="Cellulose/chitin-bd_N"/>
</dbReference>
<protein>
    <submittedName>
        <fullName evidence="9">Uncharacterized protein</fullName>
    </submittedName>
</protein>
<dbReference type="EMBL" id="CP034206">
    <property type="protein sequence ID" value="QBZ58177.1"/>
    <property type="molecule type" value="Genomic_DNA"/>
</dbReference>
<evidence type="ECO:0000313" key="9">
    <source>
        <dbReference type="EMBL" id="QBZ58177.1"/>
    </source>
</evidence>
<feature type="chain" id="PRO_5044325492" evidence="8">
    <location>
        <begin position="18"/>
        <end position="229"/>
    </location>
</feature>
<dbReference type="PANTHER" id="PTHR36575">
    <property type="entry name" value="BINDING PROTEIN, PUTATIVE (AFU_ORTHOLOGUE AFUA_1G14430)-RELATED"/>
    <property type="match status" value="1"/>
</dbReference>
<evidence type="ECO:0000256" key="5">
    <source>
        <dbReference type="ARBA" id="ARBA00023180"/>
    </source>
</evidence>
<dbReference type="Proteomes" id="UP000294847">
    <property type="component" value="Chromosome 3"/>
</dbReference>
<evidence type="ECO:0000256" key="8">
    <source>
        <dbReference type="SAM" id="SignalP"/>
    </source>
</evidence>
<evidence type="ECO:0000256" key="6">
    <source>
        <dbReference type="ARBA" id="ARBA00034311"/>
    </source>
</evidence>
<comment type="cofactor">
    <cofactor evidence="1">
        <name>Cu(2+)</name>
        <dbReference type="ChEBI" id="CHEBI:29036"/>
    </cofactor>
</comment>
<dbReference type="InterPro" id="IPR052282">
    <property type="entry name" value="Starch-active_LPMO"/>
</dbReference>
<gene>
    <name evidence="9" type="ORF">PoMZ_03120</name>
</gene>
<keyword evidence="4" id="KW-1015">Disulfide bond</keyword>
<feature type="region of interest" description="Disordered" evidence="7">
    <location>
        <begin position="205"/>
        <end position="229"/>
    </location>
</feature>
<comment type="similarity">
    <text evidence="6">Belongs to the polysaccharide monooxygenase AA13 family.</text>
</comment>
<reference evidence="9 10" key="1">
    <citation type="journal article" date="2019" name="Mol. Biol. Evol.">
        <title>Blast fungal genomes show frequent chromosomal changes, gene gains and losses, and effector gene turnover.</title>
        <authorList>
            <person name="Gomez Luciano L.B."/>
            <person name="Jason Tsai I."/>
            <person name="Chuma I."/>
            <person name="Tosa Y."/>
            <person name="Chen Y.H."/>
            <person name="Li J.Y."/>
            <person name="Li M.Y."/>
            <person name="Jade Lu M.Y."/>
            <person name="Nakayashiki H."/>
            <person name="Li W.H."/>
        </authorList>
    </citation>
    <scope>NUCLEOTIDE SEQUENCE [LARGE SCALE GENOMIC DNA]</scope>
    <source>
        <strain evidence="9">MZ5-1-6</strain>
    </source>
</reference>
<keyword evidence="3" id="KW-0186">Copper</keyword>
<organism evidence="9 10">
    <name type="scientific">Pyricularia oryzae</name>
    <name type="common">Rice blast fungus</name>
    <name type="synonym">Magnaporthe oryzae</name>
    <dbReference type="NCBI Taxonomy" id="318829"/>
    <lineage>
        <taxon>Eukaryota</taxon>
        <taxon>Fungi</taxon>
        <taxon>Dikarya</taxon>
        <taxon>Ascomycota</taxon>
        <taxon>Pezizomycotina</taxon>
        <taxon>Sordariomycetes</taxon>
        <taxon>Sordariomycetidae</taxon>
        <taxon>Magnaporthales</taxon>
        <taxon>Pyriculariaceae</taxon>
        <taxon>Pyricularia</taxon>
    </lineage>
</organism>
<sequence>MQYSLLSVLSFATVVYGHGVVTSPPVRQAASAFGQACGQQMLSTESSDRLGNIQGLRQQAKADFDPTKCRLELCKGIPFADAKPGDVQKFSPGQTVPIKVNIGAPHTGIANVSVVDTATNSIIGQPLIEFQNYASTKTGVAKNNTDFSVTMPNTLPSTCGTAGACVLQWWWDSDEAKQTYMSCVDFTFGGAAGGGSAGNASTANAAAANGAAPSGGRATGSKAASASCN</sequence>
<keyword evidence="5" id="KW-0325">Glycoprotein</keyword>
<evidence type="ECO:0000256" key="7">
    <source>
        <dbReference type="SAM" id="MobiDB-lite"/>
    </source>
</evidence>
<accession>A0A4P7N6F7</accession>